<proteinExistence type="predicted"/>
<dbReference type="Proteomes" id="UP001500393">
    <property type="component" value="Unassembled WGS sequence"/>
</dbReference>
<organism evidence="2 3">
    <name type="scientific">Kribbella sancticallisti</name>
    <dbReference type="NCBI Taxonomy" id="460087"/>
    <lineage>
        <taxon>Bacteria</taxon>
        <taxon>Bacillati</taxon>
        <taxon>Actinomycetota</taxon>
        <taxon>Actinomycetes</taxon>
        <taxon>Propionibacteriales</taxon>
        <taxon>Kribbellaceae</taxon>
        <taxon>Kribbella</taxon>
    </lineage>
</organism>
<reference evidence="2 3" key="1">
    <citation type="journal article" date="2019" name="Int. J. Syst. Evol. Microbiol.">
        <title>The Global Catalogue of Microorganisms (GCM) 10K type strain sequencing project: providing services to taxonomists for standard genome sequencing and annotation.</title>
        <authorList>
            <consortium name="The Broad Institute Genomics Platform"/>
            <consortium name="The Broad Institute Genome Sequencing Center for Infectious Disease"/>
            <person name="Wu L."/>
            <person name="Ma J."/>
        </authorList>
    </citation>
    <scope>NUCLEOTIDE SEQUENCE [LARGE SCALE GENOMIC DNA]</scope>
    <source>
        <strain evidence="2 3">JCM 14969</strain>
    </source>
</reference>
<keyword evidence="3" id="KW-1185">Reference proteome</keyword>
<comment type="caution">
    <text evidence="2">The sequence shown here is derived from an EMBL/GenBank/DDBJ whole genome shotgun (WGS) entry which is preliminary data.</text>
</comment>
<dbReference type="Gene3D" id="3.90.1200.10">
    <property type="match status" value="1"/>
</dbReference>
<dbReference type="Pfam" id="PF01636">
    <property type="entry name" value="APH"/>
    <property type="match status" value="1"/>
</dbReference>
<gene>
    <name evidence="2" type="ORF">GCM10009789_85320</name>
</gene>
<sequence>MNLSVEPGPEKPANDIVATDNRGVDRLRSHLAAPLILVSTHTSEEPWRNRHDREIFFSMTQTHQVTIEGSVVTKTYVSCPRDEHLREWSALQTISTSAPDLAPTPLSLTPGPTLSMSLLPGVPLRGALTRAELTALETALRRLWSLPTEGLLPLPLAPLVARVRSGIASHNTTGVIAEAHEAAASWLATSEVDALLLPAIPVLGHGDPNLSNYLWDGVTVRIIDFEDSGVSDLALELANLVEHLAGRETDWSGLLSHFPVEPQRLLTARRLWAAFWLTLLRPGGPAYHRNPPSTAVDQAERVLRLSAGSSG</sequence>
<protein>
    <recommendedName>
        <fullName evidence="1">Aminoglycoside phosphotransferase domain-containing protein</fullName>
    </recommendedName>
</protein>
<evidence type="ECO:0000313" key="2">
    <source>
        <dbReference type="EMBL" id="GAA1618351.1"/>
    </source>
</evidence>
<dbReference type="EMBL" id="BAAAOS010000069">
    <property type="protein sequence ID" value="GAA1618351.1"/>
    <property type="molecule type" value="Genomic_DNA"/>
</dbReference>
<dbReference type="SUPFAM" id="SSF56112">
    <property type="entry name" value="Protein kinase-like (PK-like)"/>
    <property type="match status" value="1"/>
</dbReference>
<accession>A0ABN2EXQ4</accession>
<evidence type="ECO:0000259" key="1">
    <source>
        <dbReference type="Pfam" id="PF01636"/>
    </source>
</evidence>
<dbReference type="InterPro" id="IPR011009">
    <property type="entry name" value="Kinase-like_dom_sf"/>
</dbReference>
<evidence type="ECO:0000313" key="3">
    <source>
        <dbReference type="Proteomes" id="UP001500393"/>
    </source>
</evidence>
<name>A0ABN2EXQ4_9ACTN</name>
<feature type="domain" description="Aminoglycoside phosphotransferase" evidence="1">
    <location>
        <begin position="105"/>
        <end position="246"/>
    </location>
</feature>
<dbReference type="InterPro" id="IPR002575">
    <property type="entry name" value="Aminoglycoside_PTrfase"/>
</dbReference>